<protein>
    <submittedName>
        <fullName evidence="1">Uncharacterized protein</fullName>
    </submittedName>
</protein>
<gene>
    <name evidence="1" type="ORF">M0R45_006407</name>
</gene>
<evidence type="ECO:0000313" key="2">
    <source>
        <dbReference type="Proteomes" id="UP001457282"/>
    </source>
</evidence>
<evidence type="ECO:0000313" key="1">
    <source>
        <dbReference type="EMBL" id="KAK9950943.1"/>
    </source>
</evidence>
<accession>A0AAW1YQE9</accession>
<name>A0AAW1YQE9_RUBAR</name>
<sequence length="236" mass="25119">MGSTAGATPDGGAHGDGNLGLVRRGAGLRDADGLVNNDGCGGEEWRWLVVLGWKFRVRGDAAQRRPKPNTHSIASPLLTSISTAFFSPVLQSPPENAGLSSIHPTGAAFLNPPLLSSLPELPCASPPPSPRSFPPCPSLLCLAVAIRAVCNLSPLRRRSHLAAAIASPAPPRAISDPSHYQRIAVAPLHQPVINYLLPPASFLQRRTTSCYRRLTQIQQSPQLPFAQSSDPIFSYC</sequence>
<proteinExistence type="predicted"/>
<reference evidence="1 2" key="1">
    <citation type="journal article" date="2023" name="G3 (Bethesda)">
        <title>A chromosome-length genome assembly and annotation of blackberry (Rubus argutus, cv. 'Hillquist').</title>
        <authorList>
            <person name="Bruna T."/>
            <person name="Aryal R."/>
            <person name="Dudchenko O."/>
            <person name="Sargent D.J."/>
            <person name="Mead D."/>
            <person name="Buti M."/>
            <person name="Cavallini A."/>
            <person name="Hytonen T."/>
            <person name="Andres J."/>
            <person name="Pham M."/>
            <person name="Weisz D."/>
            <person name="Mascagni F."/>
            <person name="Usai G."/>
            <person name="Natali L."/>
            <person name="Bassil N."/>
            <person name="Fernandez G.E."/>
            <person name="Lomsadze A."/>
            <person name="Armour M."/>
            <person name="Olukolu B."/>
            <person name="Poorten T."/>
            <person name="Britton C."/>
            <person name="Davik J."/>
            <person name="Ashrafi H."/>
            <person name="Aiden E.L."/>
            <person name="Borodovsky M."/>
            <person name="Worthington M."/>
        </authorList>
    </citation>
    <scope>NUCLEOTIDE SEQUENCE [LARGE SCALE GENOMIC DNA]</scope>
    <source>
        <strain evidence="1">PI 553951</strain>
    </source>
</reference>
<organism evidence="1 2">
    <name type="scientific">Rubus argutus</name>
    <name type="common">Southern blackberry</name>
    <dbReference type="NCBI Taxonomy" id="59490"/>
    <lineage>
        <taxon>Eukaryota</taxon>
        <taxon>Viridiplantae</taxon>
        <taxon>Streptophyta</taxon>
        <taxon>Embryophyta</taxon>
        <taxon>Tracheophyta</taxon>
        <taxon>Spermatophyta</taxon>
        <taxon>Magnoliopsida</taxon>
        <taxon>eudicotyledons</taxon>
        <taxon>Gunneridae</taxon>
        <taxon>Pentapetalae</taxon>
        <taxon>rosids</taxon>
        <taxon>fabids</taxon>
        <taxon>Rosales</taxon>
        <taxon>Rosaceae</taxon>
        <taxon>Rosoideae</taxon>
        <taxon>Rosoideae incertae sedis</taxon>
        <taxon>Rubus</taxon>
    </lineage>
</organism>
<dbReference type="AlphaFoldDB" id="A0AAW1YQE9"/>
<keyword evidence="2" id="KW-1185">Reference proteome</keyword>
<comment type="caution">
    <text evidence="1">The sequence shown here is derived from an EMBL/GenBank/DDBJ whole genome shotgun (WGS) entry which is preliminary data.</text>
</comment>
<dbReference type="Proteomes" id="UP001457282">
    <property type="component" value="Unassembled WGS sequence"/>
</dbReference>
<dbReference type="EMBL" id="JBEDUW010000001">
    <property type="protein sequence ID" value="KAK9950943.1"/>
    <property type="molecule type" value="Genomic_DNA"/>
</dbReference>